<reference evidence="2 3" key="1">
    <citation type="submission" date="2012-12" db="EMBL/GenBank/DDBJ databases">
        <title>Whole genome shotgun sequence of Gordonia aichiensis NBRC 108223.</title>
        <authorList>
            <person name="Isaki-Nakamura S."/>
            <person name="Hosoyama A."/>
            <person name="Tsuchikane K."/>
            <person name="Ando Y."/>
            <person name="Baba S."/>
            <person name="Ohji S."/>
            <person name="Hamada M."/>
            <person name="Tamura T."/>
            <person name="Yamazoe A."/>
            <person name="Yamazaki S."/>
            <person name="Fujita N."/>
        </authorList>
    </citation>
    <scope>NUCLEOTIDE SEQUENCE [LARGE SCALE GENOMIC DNA]</scope>
    <source>
        <strain evidence="2 3">NBRC 108223</strain>
    </source>
</reference>
<keyword evidence="3" id="KW-1185">Reference proteome</keyword>
<evidence type="ECO:0000313" key="2">
    <source>
        <dbReference type="EMBL" id="GAC51127.1"/>
    </source>
</evidence>
<sequence length="359" mass="39975">MRTLALRVPAIDGEALDSWVEACCRRHRLTLGEFYRHMSMPGAGRRDLVTGVSRSEIERLALAGGMRSAQIESMTVSAMFPETDGYTVTPVATDYQVYPRPRAGFWLVTRSSRFCPQCLTEDGGRWQLGWRSRWAFACRRHHCLLVDTCPQCGSHPRRRRITQLRLRGGSCDGANGRYGGVCQFVLGGVQATALDADSPILCAQARIDTLLRTERDPSPSTWAPSPLLHDVAYLARQIILAGDITQIDCLVRGSGAAILELRETGDMARNSTRNFVSSFVLAPTIALALGVLDCAGIDEAARRLHELLPLPAEHLHCTNLHLEMNAWARRSVQVELIWNRLRTAEFVPDSSKRLIRRSN</sequence>
<dbReference type="AlphaFoldDB" id="L7KT47"/>
<dbReference type="Pfam" id="PF06527">
    <property type="entry name" value="TniQ"/>
    <property type="match status" value="1"/>
</dbReference>
<accession>L7KT47</accession>
<gene>
    <name evidence="2" type="ORF">GOACH_49_00040</name>
</gene>
<organism evidence="2 3">
    <name type="scientific">Gordonia aichiensis NBRC 108223</name>
    <dbReference type="NCBI Taxonomy" id="1220583"/>
    <lineage>
        <taxon>Bacteria</taxon>
        <taxon>Bacillati</taxon>
        <taxon>Actinomycetota</taxon>
        <taxon>Actinomycetes</taxon>
        <taxon>Mycobacteriales</taxon>
        <taxon>Gordoniaceae</taxon>
        <taxon>Gordonia</taxon>
    </lineage>
</organism>
<comment type="caution">
    <text evidence="2">The sequence shown here is derived from an EMBL/GenBank/DDBJ whole genome shotgun (WGS) entry which is preliminary data.</text>
</comment>
<protein>
    <recommendedName>
        <fullName evidence="1">TniQ domain-containing protein</fullName>
    </recommendedName>
</protein>
<dbReference type="EMBL" id="BANR01000049">
    <property type="protein sequence ID" value="GAC51127.1"/>
    <property type="molecule type" value="Genomic_DNA"/>
</dbReference>
<dbReference type="InterPro" id="IPR009492">
    <property type="entry name" value="TniQ"/>
</dbReference>
<evidence type="ECO:0000259" key="1">
    <source>
        <dbReference type="Pfam" id="PF06527"/>
    </source>
</evidence>
<feature type="domain" description="TniQ" evidence="1">
    <location>
        <begin position="6"/>
        <end position="145"/>
    </location>
</feature>
<dbReference type="Proteomes" id="UP000010988">
    <property type="component" value="Unassembled WGS sequence"/>
</dbReference>
<proteinExistence type="predicted"/>
<dbReference type="eggNOG" id="COG0583">
    <property type="taxonomic scope" value="Bacteria"/>
</dbReference>
<name>L7KT47_9ACTN</name>
<evidence type="ECO:0000313" key="3">
    <source>
        <dbReference type="Proteomes" id="UP000010988"/>
    </source>
</evidence>